<evidence type="ECO:0000256" key="2">
    <source>
        <dbReference type="ARBA" id="ARBA00022475"/>
    </source>
</evidence>
<protein>
    <recommendedName>
        <fullName evidence="9">ABC transporter permease</fullName>
    </recommendedName>
</protein>
<evidence type="ECO:0000256" key="3">
    <source>
        <dbReference type="ARBA" id="ARBA00022692"/>
    </source>
</evidence>
<feature type="transmembrane region" description="Helical" evidence="6">
    <location>
        <begin position="234"/>
        <end position="256"/>
    </location>
</feature>
<keyword evidence="5 6" id="KW-0472">Membrane</keyword>
<dbReference type="AlphaFoldDB" id="A0A0J9BXV5"/>
<evidence type="ECO:0000256" key="4">
    <source>
        <dbReference type="ARBA" id="ARBA00022989"/>
    </source>
</evidence>
<sequence>MSEILTAAFLVPLFTAGVRMSVPLIFGSVGDVVSERSGVMNIGLEGEMLVSALISFMAAYHSSSIVIGILAGGLAGMCGALLIAFWGVSRKQDQSVVGIMFNIFALGFTNFLYRAVYGVSTDKIKVDILKNIEIPVLSRIPFIGDIFFKHNVLVYIALIAAALVWFLLKYTNLGLKVDAAGENPRAAAAAGINVVKIRYSTYMFSGFMAGIGGAFLSCGIVGTFTENMSSGRGFICLAITILARWNPVFAVCAAFMFGTVEALQLRLQALGSPLPYQFFVALPYAVTLISLVIFGRNIHAPRYLGQIYNKESR</sequence>
<evidence type="ECO:0000313" key="8">
    <source>
        <dbReference type="Proteomes" id="UP000037392"/>
    </source>
</evidence>
<keyword evidence="2" id="KW-1003">Cell membrane</keyword>
<feature type="transmembrane region" description="Helical" evidence="6">
    <location>
        <begin position="276"/>
        <end position="294"/>
    </location>
</feature>
<dbReference type="PANTHER" id="PTHR43370:SF1">
    <property type="entry name" value="GUANOSINE ABC TRANSPORTER PERMEASE PROTEIN NUPQ"/>
    <property type="match status" value="1"/>
</dbReference>
<evidence type="ECO:0000313" key="7">
    <source>
        <dbReference type="EMBL" id="KMW17039.1"/>
    </source>
</evidence>
<dbReference type="PANTHER" id="PTHR43370">
    <property type="entry name" value="SUGAR ABC TRANSPORTER INTEGRAL MEMBRANE PROTEIN-RELATED"/>
    <property type="match status" value="1"/>
</dbReference>
<keyword evidence="3 6" id="KW-0812">Transmembrane</keyword>
<name>A0A0J9BXV5_9FIRM</name>
<evidence type="ECO:0000256" key="6">
    <source>
        <dbReference type="SAM" id="Phobius"/>
    </source>
</evidence>
<dbReference type="OrthoDB" id="9792579at2"/>
<feature type="transmembrane region" description="Helical" evidence="6">
    <location>
        <begin position="94"/>
        <end position="113"/>
    </location>
</feature>
<dbReference type="InterPro" id="IPR001851">
    <property type="entry name" value="ABC_transp_permease"/>
</dbReference>
<evidence type="ECO:0000256" key="5">
    <source>
        <dbReference type="ARBA" id="ARBA00023136"/>
    </source>
</evidence>
<dbReference type="Proteomes" id="UP000037392">
    <property type="component" value="Unassembled WGS sequence"/>
</dbReference>
<feature type="transmembrane region" description="Helical" evidence="6">
    <location>
        <begin position="202"/>
        <end position="222"/>
    </location>
</feature>
<dbReference type="GO" id="GO:0022857">
    <property type="term" value="F:transmembrane transporter activity"/>
    <property type="evidence" value="ECO:0007669"/>
    <property type="project" value="InterPro"/>
</dbReference>
<organism evidence="7 8">
    <name type="scientific">[Clostridium] citroniae WAL-19142</name>
    <dbReference type="NCBI Taxonomy" id="742734"/>
    <lineage>
        <taxon>Bacteria</taxon>
        <taxon>Bacillati</taxon>
        <taxon>Bacillota</taxon>
        <taxon>Clostridia</taxon>
        <taxon>Lachnospirales</taxon>
        <taxon>Lachnospiraceae</taxon>
        <taxon>Enterocloster</taxon>
    </lineage>
</organism>
<reference evidence="7 8" key="1">
    <citation type="submission" date="2011-04" db="EMBL/GenBank/DDBJ databases">
        <title>The Genome Sequence of Clostridium citroniae WAL-19142.</title>
        <authorList>
            <consortium name="The Broad Institute Genome Sequencing Platform"/>
            <person name="Earl A."/>
            <person name="Ward D."/>
            <person name="Feldgarden M."/>
            <person name="Gevers D."/>
            <person name="Warren Y.A."/>
            <person name="Tyrrell K.L."/>
            <person name="Citron D.M."/>
            <person name="Goldstein E.J."/>
            <person name="Daigneault M."/>
            <person name="Allen-Vercoe E."/>
            <person name="Young S.K."/>
            <person name="Zeng Q."/>
            <person name="Gargeya S."/>
            <person name="Fitzgerald M."/>
            <person name="Haas B."/>
            <person name="Abouelleil A."/>
            <person name="Alvarado L."/>
            <person name="Arachchi H.M."/>
            <person name="Berlin A."/>
            <person name="Brown A."/>
            <person name="Chapman S.B."/>
            <person name="Chen Z."/>
            <person name="Dunbar C."/>
            <person name="Freedman E."/>
            <person name="Gearin G."/>
            <person name="Gellesch M."/>
            <person name="Goldberg J."/>
            <person name="Griggs A."/>
            <person name="Gujja S."/>
            <person name="Heilman E.R."/>
            <person name="Heiman D."/>
            <person name="Howarth C."/>
            <person name="Larson L."/>
            <person name="Lui A."/>
            <person name="MacDonald P.J."/>
            <person name="Mehta T."/>
            <person name="Montmayeur A."/>
            <person name="Murphy C."/>
            <person name="Neiman D."/>
            <person name="Pearson M."/>
            <person name="Priest M."/>
            <person name="Roberts A."/>
            <person name="Saif S."/>
            <person name="Shea T."/>
            <person name="Shenoy N."/>
            <person name="Sisk P."/>
            <person name="Stolte C."/>
            <person name="Sykes S."/>
            <person name="White J."/>
            <person name="Yandava C."/>
            <person name="Wortman J."/>
            <person name="Nusbaum C."/>
            <person name="Birren B."/>
        </authorList>
    </citation>
    <scope>NUCLEOTIDE SEQUENCE [LARGE SCALE GENOMIC DNA]</scope>
    <source>
        <strain evidence="7 8">WAL-19142</strain>
    </source>
</reference>
<accession>A0A0J9BXV5</accession>
<dbReference type="GO" id="GO:0005886">
    <property type="term" value="C:plasma membrane"/>
    <property type="evidence" value="ECO:0007669"/>
    <property type="project" value="UniProtKB-SubCell"/>
</dbReference>
<dbReference type="EMBL" id="ADLK01000028">
    <property type="protein sequence ID" value="KMW17039.1"/>
    <property type="molecule type" value="Genomic_DNA"/>
</dbReference>
<dbReference type="CDD" id="cd06580">
    <property type="entry name" value="TM_PBP1_transp_TpRbsC_like"/>
    <property type="match status" value="1"/>
</dbReference>
<proteinExistence type="predicted"/>
<dbReference type="PATRIC" id="fig|742734.4.peg.3960"/>
<feature type="transmembrane region" description="Helical" evidence="6">
    <location>
        <begin position="65"/>
        <end position="88"/>
    </location>
</feature>
<evidence type="ECO:0000256" key="1">
    <source>
        <dbReference type="ARBA" id="ARBA00004651"/>
    </source>
</evidence>
<evidence type="ECO:0008006" key="9">
    <source>
        <dbReference type="Google" id="ProtNLM"/>
    </source>
</evidence>
<gene>
    <name evidence="7" type="ORF">HMPREF9470_03692</name>
</gene>
<feature type="transmembrane region" description="Helical" evidence="6">
    <location>
        <begin position="152"/>
        <end position="168"/>
    </location>
</feature>
<dbReference type="Pfam" id="PF02653">
    <property type="entry name" value="BPD_transp_2"/>
    <property type="match status" value="1"/>
</dbReference>
<keyword evidence="4 6" id="KW-1133">Transmembrane helix</keyword>
<comment type="caution">
    <text evidence="7">The sequence shown here is derived from an EMBL/GenBank/DDBJ whole genome shotgun (WGS) entry which is preliminary data.</text>
</comment>
<dbReference type="RefSeq" id="WP_007864916.1">
    <property type="nucleotide sequence ID" value="NZ_KQ235880.1"/>
</dbReference>
<comment type="subcellular location">
    <subcellularLocation>
        <location evidence="1">Cell membrane</location>
        <topology evidence="1">Multi-pass membrane protein</topology>
    </subcellularLocation>
</comment>
<dbReference type="GeneID" id="93162596"/>